<dbReference type="InterPro" id="IPR050189">
    <property type="entry name" value="MFS_Efflux_Transporters"/>
</dbReference>
<sequence length="414" mass="44518">MRLDYETRSHMIDKKNLMLLVMVAIMYTTVCMETDIYVPAFPDMKLFFHSTADAIQNVLSINFVGIFIGSLLFGPLSDVFGRKGILQLGLGLFTLASWGCLCTTDFDIFLLCRLGQGIGAAAPMVVTFAMLLESYPPQKVAQLCAGMNLFIAGVMAAAPILGSFLNIYFGWQSTFLLIAILTTASLVGSILFIDETLPSGERSALSIPSILKSYGIVLSSFPYMGAALVCYILFSTLILFTANLSLIFIDFLGVSKTSYGFYQAMAPGSFALFSFLSIGIIEKYGMNKTKYMGLITSSLGAILLLLACYTTSNPFLICVAMVILSAGITLAASIYGIQSANVYPEMRGIATGMSNALRYVVIAVMVGLGMHAFNGSIRPVAWLISGAIIVACILAAGLVRKKPGHTVEEVALLE</sequence>
<evidence type="ECO:0000256" key="1">
    <source>
        <dbReference type="ARBA" id="ARBA00004651"/>
    </source>
</evidence>
<protein>
    <submittedName>
        <fullName evidence="8">MFS transporter</fullName>
    </submittedName>
</protein>
<feature type="transmembrane region" description="Helical" evidence="6">
    <location>
        <begin position="260"/>
        <end position="279"/>
    </location>
</feature>
<keyword evidence="9" id="KW-1185">Reference proteome</keyword>
<organism evidence="8 9">
    <name type="scientific">Legionella septentrionalis</name>
    <dbReference type="NCBI Taxonomy" id="2498109"/>
    <lineage>
        <taxon>Bacteria</taxon>
        <taxon>Pseudomonadati</taxon>
        <taxon>Pseudomonadota</taxon>
        <taxon>Gammaproteobacteria</taxon>
        <taxon>Legionellales</taxon>
        <taxon>Legionellaceae</taxon>
        <taxon>Legionella</taxon>
    </lineage>
</organism>
<feature type="transmembrane region" description="Helical" evidence="6">
    <location>
        <begin position="88"/>
        <end position="111"/>
    </location>
</feature>
<dbReference type="PROSITE" id="PS50850">
    <property type="entry name" value="MFS"/>
    <property type="match status" value="1"/>
</dbReference>
<evidence type="ECO:0000256" key="2">
    <source>
        <dbReference type="ARBA" id="ARBA00022475"/>
    </source>
</evidence>
<feature type="transmembrane region" description="Helical" evidence="6">
    <location>
        <begin position="175"/>
        <end position="193"/>
    </location>
</feature>
<dbReference type="GO" id="GO:0022857">
    <property type="term" value="F:transmembrane transporter activity"/>
    <property type="evidence" value="ECO:0007669"/>
    <property type="project" value="InterPro"/>
</dbReference>
<dbReference type="Proteomes" id="UP000288012">
    <property type="component" value="Unassembled WGS sequence"/>
</dbReference>
<feature type="transmembrane region" description="Helical" evidence="6">
    <location>
        <begin position="58"/>
        <end position="76"/>
    </location>
</feature>
<keyword evidence="4 6" id="KW-1133">Transmembrane helix</keyword>
<dbReference type="EMBL" id="RZGR01000010">
    <property type="protein sequence ID" value="RUQ88863.1"/>
    <property type="molecule type" value="Genomic_DNA"/>
</dbReference>
<evidence type="ECO:0000259" key="7">
    <source>
        <dbReference type="PROSITE" id="PS50850"/>
    </source>
</evidence>
<evidence type="ECO:0000256" key="4">
    <source>
        <dbReference type="ARBA" id="ARBA00022989"/>
    </source>
</evidence>
<keyword evidence="3 6" id="KW-0812">Transmembrane</keyword>
<proteinExistence type="predicted"/>
<dbReference type="AlphaFoldDB" id="A0A3S0X4R4"/>
<reference evidence="8 9" key="1">
    <citation type="submission" date="2018-12" db="EMBL/GenBank/DDBJ databases">
        <title>Legionella sp,whole genome shotgun sequence.</title>
        <authorList>
            <person name="Wu H."/>
        </authorList>
    </citation>
    <scope>NUCLEOTIDE SEQUENCE [LARGE SCALE GENOMIC DNA]</scope>
    <source>
        <strain evidence="9">km714</strain>
    </source>
</reference>
<comment type="caution">
    <text evidence="8">The sequence shown here is derived from an EMBL/GenBank/DDBJ whole genome shotgun (WGS) entry which is preliminary data.</text>
</comment>
<dbReference type="InterPro" id="IPR036259">
    <property type="entry name" value="MFS_trans_sf"/>
</dbReference>
<dbReference type="Gene3D" id="1.20.1720.10">
    <property type="entry name" value="Multidrug resistance protein D"/>
    <property type="match status" value="1"/>
</dbReference>
<dbReference type="InterPro" id="IPR020846">
    <property type="entry name" value="MFS_dom"/>
</dbReference>
<comment type="subcellular location">
    <subcellularLocation>
        <location evidence="1">Cell membrane</location>
        <topology evidence="1">Multi-pass membrane protein</topology>
    </subcellularLocation>
</comment>
<dbReference type="PANTHER" id="PTHR43124:SF3">
    <property type="entry name" value="CHLORAMPHENICOL EFFLUX PUMP RV0191"/>
    <property type="match status" value="1"/>
</dbReference>
<dbReference type="PANTHER" id="PTHR43124">
    <property type="entry name" value="PURINE EFFLUX PUMP PBUE"/>
    <property type="match status" value="1"/>
</dbReference>
<accession>A0A3S0X4R4</accession>
<evidence type="ECO:0000256" key="3">
    <source>
        <dbReference type="ARBA" id="ARBA00022692"/>
    </source>
</evidence>
<evidence type="ECO:0000256" key="5">
    <source>
        <dbReference type="ARBA" id="ARBA00023136"/>
    </source>
</evidence>
<keyword evidence="2" id="KW-1003">Cell membrane</keyword>
<feature type="domain" description="Major facilitator superfamily (MFS) profile" evidence="7">
    <location>
        <begin position="19"/>
        <end position="403"/>
    </location>
</feature>
<dbReference type="SUPFAM" id="SSF103473">
    <property type="entry name" value="MFS general substrate transporter"/>
    <property type="match status" value="1"/>
</dbReference>
<feature type="transmembrane region" description="Helical" evidence="6">
    <location>
        <begin position="17"/>
        <end position="38"/>
    </location>
</feature>
<keyword evidence="5 6" id="KW-0472">Membrane</keyword>
<dbReference type="Pfam" id="PF07690">
    <property type="entry name" value="MFS_1"/>
    <property type="match status" value="1"/>
</dbReference>
<feature type="transmembrane region" description="Helical" evidence="6">
    <location>
        <begin position="117"/>
        <end position="135"/>
    </location>
</feature>
<feature type="transmembrane region" description="Helical" evidence="6">
    <location>
        <begin position="380"/>
        <end position="399"/>
    </location>
</feature>
<feature type="transmembrane region" description="Helical" evidence="6">
    <location>
        <begin position="214"/>
        <end position="240"/>
    </location>
</feature>
<gene>
    <name evidence="8" type="ORF">EKM59_04820</name>
</gene>
<evidence type="ECO:0000313" key="9">
    <source>
        <dbReference type="Proteomes" id="UP000288012"/>
    </source>
</evidence>
<feature type="transmembrane region" description="Helical" evidence="6">
    <location>
        <begin position="147"/>
        <end position="169"/>
    </location>
</feature>
<feature type="transmembrane region" description="Helical" evidence="6">
    <location>
        <begin position="356"/>
        <end position="374"/>
    </location>
</feature>
<feature type="transmembrane region" description="Helical" evidence="6">
    <location>
        <begin position="291"/>
        <end position="308"/>
    </location>
</feature>
<evidence type="ECO:0000313" key="8">
    <source>
        <dbReference type="EMBL" id="RUQ88863.1"/>
    </source>
</evidence>
<feature type="transmembrane region" description="Helical" evidence="6">
    <location>
        <begin position="314"/>
        <end position="335"/>
    </location>
</feature>
<name>A0A3S0X4R4_9GAMM</name>
<evidence type="ECO:0000256" key="6">
    <source>
        <dbReference type="SAM" id="Phobius"/>
    </source>
</evidence>
<dbReference type="InterPro" id="IPR011701">
    <property type="entry name" value="MFS"/>
</dbReference>
<dbReference type="GO" id="GO:0005886">
    <property type="term" value="C:plasma membrane"/>
    <property type="evidence" value="ECO:0007669"/>
    <property type="project" value="UniProtKB-SubCell"/>
</dbReference>